<keyword evidence="6 8" id="KW-1133">Transmembrane helix</keyword>
<evidence type="ECO:0000313" key="11">
    <source>
        <dbReference type="Proteomes" id="UP000294292"/>
    </source>
</evidence>
<comment type="subcellular location">
    <subcellularLocation>
        <location evidence="1">Cell inner membrane</location>
        <topology evidence="1">Multi-pass membrane protein</topology>
    </subcellularLocation>
</comment>
<dbReference type="EMBL" id="CP038015">
    <property type="protein sequence ID" value="QBP43107.1"/>
    <property type="molecule type" value="Genomic_DNA"/>
</dbReference>
<keyword evidence="3" id="KW-1003">Cell membrane</keyword>
<dbReference type="SUPFAM" id="SSF161098">
    <property type="entry name" value="MetI-like"/>
    <property type="match status" value="1"/>
</dbReference>
<dbReference type="GO" id="GO:0055085">
    <property type="term" value="P:transmembrane transport"/>
    <property type="evidence" value="ECO:0007669"/>
    <property type="project" value="InterPro"/>
</dbReference>
<gene>
    <name evidence="10" type="ORF">E2636_14505</name>
</gene>
<feature type="domain" description="ABC transmembrane type-1" evidence="9">
    <location>
        <begin position="29"/>
        <end position="213"/>
    </location>
</feature>
<dbReference type="PROSITE" id="PS50928">
    <property type="entry name" value="ABC_TM1"/>
    <property type="match status" value="1"/>
</dbReference>
<feature type="transmembrane region" description="Helical" evidence="8">
    <location>
        <begin position="94"/>
        <end position="113"/>
    </location>
</feature>
<organism evidence="10 11">
    <name type="scientific">Paenisporosarcina antarctica</name>
    <dbReference type="NCBI Taxonomy" id="417367"/>
    <lineage>
        <taxon>Bacteria</taxon>
        <taxon>Bacillati</taxon>
        <taxon>Bacillota</taxon>
        <taxon>Bacilli</taxon>
        <taxon>Bacillales</taxon>
        <taxon>Caryophanaceae</taxon>
        <taxon>Paenisporosarcina</taxon>
    </lineage>
</organism>
<feature type="transmembrane region" description="Helical" evidence="8">
    <location>
        <begin position="139"/>
        <end position="161"/>
    </location>
</feature>
<protein>
    <recommendedName>
        <fullName evidence="9">ABC transmembrane type-1 domain-containing protein</fullName>
    </recommendedName>
</protein>
<keyword evidence="5 8" id="KW-0812">Transmembrane</keyword>
<evidence type="ECO:0000313" key="10">
    <source>
        <dbReference type="EMBL" id="QBP43107.1"/>
    </source>
</evidence>
<evidence type="ECO:0000256" key="3">
    <source>
        <dbReference type="ARBA" id="ARBA00022475"/>
    </source>
</evidence>
<dbReference type="OrthoDB" id="9782004at2"/>
<keyword evidence="2" id="KW-0813">Transport</keyword>
<evidence type="ECO:0000256" key="8">
    <source>
        <dbReference type="SAM" id="Phobius"/>
    </source>
</evidence>
<evidence type="ECO:0000256" key="4">
    <source>
        <dbReference type="ARBA" id="ARBA00022519"/>
    </source>
</evidence>
<dbReference type="Proteomes" id="UP000294292">
    <property type="component" value="Chromosome"/>
</dbReference>
<evidence type="ECO:0000256" key="6">
    <source>
        <dbReference type="ARBA" id="ARBA00022989"/>
    </source>
</evidence>
<keyword evidence="11" id="KW-1185">Reference proteome</keyword>
<feature type="transmembrane region" description="Helical" evidence="8">
    <location>
        <begin position="200"/>
        <end position="221"/>
    </location>
</feature>
<reference evidence="10 11" key="1">
    <citation type="submission" date="2019-03" db="EMBL/GenBank/DDBJ databases">
        <title>Complete genome sequence of Paenisporosarcina antarctica CGMCC 1.6503T.</title>
        <authorList>
            <person name="Rong J.-C."/>
            <person name="Chi N.-Y."/>
            <person name="Zhang Q.-F."/>
        </authorList>
    </citation>
    <scope>NUCLEOTIDE SEQUENCE [LARGE SCALE GENOMIC DNA]</scope>
    <source>
        <strain evidence="10 11">CGMCC 1.6503</strain>
    </source>
</reference>
<sequence length="229" mass="25759">MLLYTAWLFVTGKITFSFILQDPSIWQAFYYTCVITSITIVLNISLGLLTGWHLASKVSLWKDVFVLLPLILPVIAVMGGLQLALLWLHIPDQLIGVLYIHLMVTIPFSIQIFKNRFLELEKGIPSLVKLFNGSKQTMWIFVYFPLLGGSLYTVVLLTTVISLSQYAITAFIGGGLIPTITTLLFPYLQSSNFYIVHTSVFLIITMIGLFALSIRFIISIFKKVVTSLL</sequence>
<evidence type="ECO:0000256" key="2">
    <source>
        <dbReference type="ARBA" id="ARBA00022448"/>
    </source>
</evidence>
<keyword evidence="7 8" id="KW-0472">Membrane</keyword>
<feature type="transmembrane region" description="Helical" evidence="8">
    <location>
        <begin position="64"/>
        <end position="88"/>
    </location>
</feature>
<evidence type="ECO:0000256" key="5">
    <source>
        <dbReference type="ARBA" id="ARBA00022692"/>
    </source>
</evidence>
<evidence type="ECO:0000259" key="9">
    <source>
        <dbReference type="PROSITE" id="PS50928"/>
    </source>
</evidence>
<dbReference type="InterPro" id="IPR000515">
    <property type="entry name" value="MetI-like"/>
</dbReference>
<dbReference type="AlphaFoldDB" id="A0A4P7A2L9"/>
<proteinExistence type="predicted"/>
<keyword evidence="4" id="KW-0997">Cell inner membrane</keyword>
<evidence type="ECO:0000256" key="1">
    <source>
        <dbReference type="ARBA" id="ARBA00004429"/>
    </source>
</evidence>
<dbReference type="GO" id="GO:0005886">
    <property type="term" value="C:plasma membrane"/>
    <property type="evidence" value="ECO:0007669"/>
    <property type="project" value="UniProtKB-SubCell"/>
</dbReference>
<dbReference type="KEGG" id="panc:E2636_14505"/>
<feature type="transmembrane region" description="Helical" evidence="8">
    <location>
        <begin position="27"/>
        <end position="52"/>
    </location>
</feature>
<dbReference type="PANTHER" id="PTHR43357">
    <property type="entry name" value="INNER MEMBRANE ABC TRANSPORTER PERMEASE PROTEIN YDCV"/>
    <property type="match status" value="1"/>
</dbReference>
<dbReference type="PANTHER" id="PTHR43357:SF4">
    <property type="entry name" value="INNER MEMBRANE ABC TRANSPORTER PERMEASE PROTEIN YDCV"/>
    <property type="match status" value="1"/>
</dbReference>
<dbReference type="Gene3D" id="1.10.3720.10">
    <property type="entry name" value="MetI-like"/>
    <property type="match status" value="1"/>
</dbReference>
<dbReference type="InterPro" id="IPR035906">
    <property type="entry name" value="MetI-like_sf"/>
</dbReference>
<name>A0A4P7A2L9_9BACL</name>
<evidence type="ECO:0000256" key="7">
    <source>
        <dbReference type="ARBA" id="ARBA00023136"/>
    </source>
</evidence>
<accession>A0A4P7A2L9</accession>
<feature type="transmembrane region" description="Helical" evidence="8">
    <location>
        <begin position="167"/>
        <end position="188"/>
    </location>
</feature>